<name>Q6BNI7_DEBHA</name>
<dbReference type="Pfam" id="PF15159">
    <property type="entry name" value="PIG-Y"/>
    <property type="match status" value="1"/>
</dbReference>
<accession>Q6BNI7</accession>
<protein>
    <submittedName>
        <fullName evidence="2">DEHA2E21362p</fullName>
    </submittedName>
</protein>
<feature type="transmembrane region" description="Helical" evidence="1">
    <location>
        <begin position="48"/>
        <end position="78"/>
    </location>
</feature>
<proteinExistence type="predicted"/>
<keyword evidence="1" id="KW-1133">Transmembrane helix</keyword>
<dbReference type="HOGENOM" id="CLU_158090_0_0_1"/>
<dbReference type="InParanoid" id="Q6BNI7"/>
<dbReference type="eggNOG" id="ENOG502RGDA">
    <property type="taxonomic scope" value="Eukaryota"/>
</dbReference>
<dbReference type="VEuPathDB" id="FungiDB:DEHA2E21362g"/>
<keyword evidence="1" id="KW-0472">Membrane</keyword>
<feature type="transmembrane region" description="Helical" evidence="1">
    <location>
        <begin position="98"/>
        <end position="121"/>
    </location>
</feature>
<gene>
    <name evidence="2" type="ordered locus">DEHA2E21362g</name>
</gene>
<dbReference type="PANTHER" id="PTHR39400:SF1">
    <property type="entry name" value="PIG-P DOMAIN-CONTAINING PROTEIN"/>
    <property type="match status" value="1"/>
</dbReference>
<organism evidence="2 3">
    <name type="scientific">Debaryomyces hansenii (strain ATCC 36239 / CBS 767 / BCRC 21394 / JCM 1990 / NBRC 0083 / IGC 2968)</name>
    <name type="common">Yeast</name>
    <name type="synonym">Torulaspora hansenii</name>
    <dbReference type="NCBI Taxonomy" id="284592"/>
    <lineage>
        <taxon>Eukaryota</taxon>
        <taxon>Fungi</taxon>
        <taxon>Dikarya</taxon>
        <taxon>Ascomycota</taxon>
        <taxon>Saccharomycotina</taxon>
        <taxon>Pichiomycetes</taxon>
        <taxon>Debaryomycetaceae</taxon>
        <taxon>Debaryomyces</taxon>
    </lineage>
</organism>
<dbReference type="EMBL" id="CR382137">
    <property type="protein sequence ID" value="CAG88506.2"/>
    <property type="molecule type" value="Genomic_DNA"/>
</dbReference>
<reference evidence="2 3" key="1">
    <citation type="journal article" date="2004" name="Nature">
        <title>Genome evolution in yeasts.</title>
        <authorList>
            <consortium name="Genolevures"/>
            <person name="Dujon B."/>
            <person name="Sherman D."/>
            <person name="Fischer G."/>
            <person name="Durrens P."/>
            <person name="Casaregola S."/>
            <person name="Lafontaine I."/>
            <person name="de Montigny J."/>
            <person name="Marck C."/>
            <person name="Neuveglise C."/>
            <person name="Talla E."/>
            <person name="Goffard N."/>
            <person name="Frangeul L."/>
            <person name="Aigle M."/>
            <person name="Anthouard V."/>
            <person name="Babour A."/>
            <person name="Barbe V."/>
            <person name="Barnay S."/>
            <person name="Blanchin S."/>
            <person name="Beckerich J.M."/>
            <person name="Beyne E."/>
            <person name="Bleykasten C."/>
            <person name="Boisrame A."/>
            <person name="Boyer J."/>
            <person name="Cattolico L."/>
            <person name="Confanioleri F."/>
            <person name="de Daruvar A."/>
            <person name="Despons L."/>
            <person name="Fabre E."/>
            <person name="Fairhead C."/>
            <person name="Ferry-Dumazet H."/>
            <person name="Groppi A."/>
            <person name="Hantraye F."/>
            <person name="Hennequin C."/>
            <person name="Jauniaux N."/>
            <person name="Joyet P."/>
            <person name="Kachouri R."/>
            <person name="Kerrest A."/>
            <person name="Koszul R."/>
            <person name="Lemaire M."/>
            <person name="Lesur I."/>
            <person name="Ma L."/>
            <person name="Muller H."/>
            <person name="Nicaud J.M."/>
            <person name="Nikolski M."/>
            <person name="Oztas S."/>
            <person name="Ozier-Kalogeropoulos O."/>
            <person name="Pellenz S."/>
            <person name="Potier S."/>
            <person name="Richard G.F."/>
            <person name="Straub M.L."/>
            <person name="Suleau A."/>
            <person name="Swennene D."/>
            <person name="Tekaia F."/>
            <person name="Wesolowski-Louvel M."/>
            <person name="Westhof E."/>
            <person name="Wirth B."/>
            <person name="Zeniou-Meyer M."/>
            <person name="Zivanovic I."/>
            <person name="Bolotin-Fukuhara M."/>
            <person name="Thierry A."/>
            <person name="Bouchier C."/>
            <person name="Caudron B."/>
            <person name="Scarpelli C."/>
            <person name="Gaillardin C."/>
            <person name="Weissenbach J."/>
            <person name="Wincker P."/>
            <person name="Souciet J.L."/>
        </authorList>
    </citation>
    <scope>NUCLEOTIDE SEQUENCE [LARGE SCALE GENOMIC DNA]</scope>
    <source>
        <strain evidence="3">ATCC 36239 / CBS 767 / BCRC 21394 / JCM 1990 / NBRC 0083 / IGC 2968</strain>
    </source>
</reference>
<dbReference type="Proteomes" id="UP000000599">
    <property type="component" value="Chromosome E"/>
</dbReference>
<dbReference type="AlphaFoldDB" id="Q6BNI7"/>
<evidence type="ECO:0000313" key="3">
    <source>
        <dbReference type="Proteomes" id="UP000000599"/>
    </source>
</evidence>
<dbReference type="OMA" id="SWCGLKL"/>
<keyword evidence="1" id="KW-0812">Transmembrane</keyword>
<dbReference type="KEGG" id="dha:DEHA2E21362g"/>
<dbReference type="RefSeq" id="XP_460233.2">
    <property type="nucleotide sequence ID" value="XM_460233.1"/>
</dbReference>
<dbReference type="PANTHER" id="PTHR39400">
    <property type="entry name" value="YALI0E29227P"/>
    <property type="match status" value="1"/>
</dbReference>
<evidence type="ECO:0000256" key="1">
    <source>
        <dbReference type="SAM" id="Phobius"/>
    </source>
</evidence>
<keyword evidence="3" id="KW-1185">Reference proteome</keyword>
<dbReference type="InterPro" id="IPR029164">
    <property type="entry name" value="PIG-Y"/>
</dbReference>
<evidence type="ECO:0000313" key="2">
    <source>
        <dbReference type="EMBL" id="CAG88506.2"/>
    </source>
</evidence>
<dbReference type="STRING" id="284592.Q6BNI7"/>
<sequence length="134" mass="15746">MSTLRSNKRSMEFKEPLPLIERPEFIHASVESDGSENGSEISLATYGYLIILVSWTVFLISMNTLFKVWSFVIYPLSLDPMTRPKYYKLTTFFEHLDYYVLSCWCIYVVFWWWSCASWVGLKLFRHSKGISVSS</sequence>
<dbReference type="OrthoDB" id="2157498at2759"/>
<dbReference type="GeneID" id="2902820"/>